<evidence type="ECO:0000313" key="3">
    <source>
        <dbReference type="EMBL" id="RKP33607.1"/>
    </source>
</evidence>
<proteinExistence type="predicted"/>
<name>A0A4P9ZK48_9FUNG</name>
<feature type="signal peptide" evidence="2">
    <location>
        <begin position="1"/>
        <end position="21"/>
    </location>
</feature>
<organism evidence="3 4">
    <name type="scientific">Dimargaris cristalligena</name>
    <dbReference type="NCBI Taxonomy" id="215637"/>
    <lineage>
        <taxon>Eukaryota</taxon>
        <taxon>Fungi</taxon>
        <taxon>Fungi incertae sedis</taxon>
        <taxon>Zoopagomycota</taxon>
        <taxon>Kickxellomycotina</taxon>
        <taxon>Dimargaritomycetes</taxon>
        <taxon>Dimargaritales</taxon>
        <taxon>Dimargaritaceae</taxon>
        <taxon>Dimargaris</taxon>
    </lineage>
</organism>
<evidence type="ECO:0000256" key="2">
    <source>
        <dbReference type="SAM" id="SignalP"/>
    </source>
</evidence>
<feature type="region of interest" description="Disordered" evidence="1">
    <location>
        <begin position="83"/>
        <end position="113"/>
    </location>
</feature>
<sequence length="507" mass="56576">MKPISHSVTLVGMMVVHCAVAYPQPVNEGFTQEPTGLRSFWRAKYEKYVRPVFRGPMELRSTIPGGFDSQSADESLAQQINGPVSSNQALPKRPSELPSVDSRPPNLGAADRPFNPSYLALGVKENEITSQMSPGDEYYPGAVQVSKVIQSASPINADYPEMEEPKDYIAQMAEMLVKRKDQIQEKDFVQKFVRVELTNTMLIDIYTQLRLRGKLPTGEDDPKPDTYMSNFNADDESNTDDYSSDISALVPKLQDIYAGWGYLRLDQLSPKQLADVFPLAKVVSDAIADTSATVESTAKILLTIATRSQQFKVETVDIGNPVSSEAWYLSNTELSPPMEKGKLNLRTTTLKFSVFTEIIGFLIANRKLDVLEKVIAEIVQTSNNRIMFGFAYMMVLEFDFKSLQSHARNHFYGIQHEAILCSKYLGFKNAHSILGETVSGDQIWVKHADCVANYGARGTIHLSYRADSNNSEYPLVSLLAHRSALPNYVTLPESAFEDNSVVRKLII</sequence>
<keyword evidence="2" id="KW-0732">Signal</keyword>
<dbReference type="AlphaFoldDB" id="A0A4P9ZK48"/>
<reference evidence="4" key="1">
    <citation type="journal article" date="2018" name="Nat. Microbiol.">
        <title>Leveraging single-cell genomics to expand the fungal tree of life.</title>
        <authorList>
            <person name="Ahrendt S.R."/>
            <person name="Quandt C.A."/>
            <person name="Ciobanu D."/>
            <person name="Clum A."/>
            <person name="Salamov A."/>
            <person name="Andreopoulos B."/>
            <person name="Cheng J.F."/>
            <person name="Woyke T."/>
            <person name="Pelin A."/>
            <person name="Henrissat B."/>
            <person name="Reynolds N.K."/>
            <person name="Benny G.L."/>
            <person name="Smith M.E."/>
            <person name="James T.Y."/>
            <person name="Grigoriev I.V."/>
        </authorList>
    </citation>
    <scope>NUCLEOTIDE SEQUENCE [LARGE SCALE GENOMIC DNA]</scope>
    <source>
        <strain evidence="4">RSA 468</strain>
    </source>
</reference>
<dbReference type="EMBL" id="ML003703">
    <property type="protein sequence ID" value="RKP33607.1"/>
    <property type="molecule type" value="Genomic_DNA"/>
</dbReference>
<feature type="compositionally biased region" description="Acidic residues" evidence="1">
    <location>
        <begin position="233"/>
        <end position="242"/>
    </location>
</feature>
<protein>
    <submittedName>
        <fullName evidence="3">Uncharacterized protein</fullName>
    </submittedName>
</protein>
<keyword evidence="4" id="KW-1185">Reference proteome</keyword>
<dbReference type="Proteomes" id="UP000268162">
    <property type="component" value="Unassembled WGS sequence"/>
</dbReference>
<gene>
    <name evidence="3" type="ORF">BJ085DRAFT_28065</name>
</gene>
<feature type="region of interest" description="Disordered" evidence="1">
    <location>
        <begin position="214"/>
        <end position="242"/>
    </location>
</feature>
<feature type="chain" id="PRO_5020849129" evidence="2">
    <location>
        <begin position="22"/>
        <end position="507"/>
    </location>
</feature>
<evidence type="ECO:0000256" key="1">
    <source>
        <dbReference type="SAM" id="MobiDB-lite"/>
    </source>
</evidence>
<accession>A0A4P9ZK48</accession>
<evidence type="ECO:0000313" key="4">
    <source>
        <dbReference type="Proteomes" id="UP000268162"/>
    </source>
</evidence>